<dbReference type="PANTHER" id="PTHR34978">
    <property type="entry name" value="POSSIBLE SENSOR-TRANSDUCER PROTEIN BLAR"/>
    <property type="match status" value="1"/>
</dbReference>
<evidence type="ECO:0000256" key="2">
    <source>
        <dbReference type="SAM" id="MobiDB-lite"/>
    </source>
</evidence>
<dbReference type="EMBL" id="JAAFZH010000020">
    <property type="protein sequence ID" value="NDU98789.1"/>
    <property type="molecule type" value="Genomic_DNA"/>
</dbReference>
<organism evidence="4 5">
    <name type="scientific">Spirosoma terrae</name>
    <dbReference type="NCBI Taxonomy" id="1968276"/>
    <lineage>
        <taxon>Bacteria</taxon>
        <taxon>Pseudomonadati</taxon>
        <taxon>Bacteroidota</taxon>
        <taxon>Cytophagia</taxon>
        <taxon>Cytophagales</taxon>
        <taxon>Cytophagaceae</taxon>
        <taxon>Spirosoma</taxon>
    </lineage>
</organism>
<dbReference type="Proteomes" id="UP000474175">
    <property type="component" value="Unassembled WGS sequence"/>
</dbReference>
<dbReference type="GO" id="GO:0009279">
    <property type="term" value="C:cell outer membrane"/>
    <property type="evidence" value="ECO:0007669"/>
    <property type="project" value="UniProtKB-SubCell"/>
</dbReference>
<feature type="transmembrane region" description="Helical" evidence="3">
    <location>
        <begin position="91"/>
        <end position="109"/>
    </location>
</feature>
<feature type="region of interest" description="Disordered" evidence="2">
    <location>
        <begin position="303"/>
        <end position="397"/>
    </location>
</feature>
<dbReference type="AlphaFoldDB" id="A0A6L9LPC5"/>
<dbReference type="InterPro" id="IPR039426">
    <property type="entry name" value="TonB-dep_rcpt-like"/>
</dbReference>
<evidence type="ECO:0000256" key="1">
    <source>
        <dbReference type="PROSITE-ProRule" id="PRU01360"/>
    </source>
</evidence>
<feature type="transmembrane region" description="Helical" evidence="3">
    <location>
        <begin position="263"/>
        <end position="281"/>
    </location>
</feature>
<evidence type="ECO:0000313" key="5">
    <source>
        <dbReference type="Proteomes" id="UP000474175"/>
    </source>
</evidence>
<keyword evidence="5" id="KW-1185">Reference proteome</keyword>
<feature type="compositionally biased region" description="Polar residues" evidence="2">
    <location>
        <begin position="306"/>
        <end position="339"/>
    </location>
</feature>
<keyword evidence="1 3" id="KW-0812">Transmembrane</keyword>
<keyword evidence="1" id="KW-0813">Transport</keyword>
<keyword evidence="1 3" id="KW-0472">Membrane</keyword>
<gene>
    <name evidence="4" type="ORF">GK108_28150</name>
</gene>
<dbReference type="Gene3D" id="2.170.130.10">
    <property type="entry name" value="TonB-dependent receptor, plug domain"/>
    <property type="match status" value="1"/>
</dbReference>
<evidence type="ECO:0000256" key="3">
    <source>
        <dbReference type="SAM" id="Phobius"/>
    </source>
</evidence>
<keyword evidence="1" id="KW-1134">Transmembrane beta strand</keyword>
<comment type="subcellular location">
    <subcellularLocation>
        <location evidence="1">Cell outer membrane</location>
        <topology evidence="1">Multi-pass membrane protein</topology>
    </subcellularLocation>
</comment>
<accession>A0A6L9LPC5</accession>
<comment type="caution">
    <text evidence="4">The sequence shown here is derived from an EMBL/GenBank/DDBJ whole genome shotgun (WGS) entry which is preliminary data.</text>
</comment>
<protein>
    <submittedName>
        <fullName evidence="4">Uncharacterized protein</fullName>
    </submittedName>
</protein>
<name>A0A6L9LPC5_9BACT</name>
<sequence>MSALDYFLKANLYGLLFTSCYWFLLRKHTFFSLNRAYLLVSVGLSLLLPLLILPAKTVETLPATIPIGVITLPASTMATPVAETGPDWQQIGLWSYAGIALFLLVRLGLQVGRLMRLIRQSTRHVQDEYVLVQPNNPQIPTFSFFQYVILNPADTRNELILQHELVHVRQYHSADVLGLGILRALFWACPVVWLTDKLLRQVHEFLADKPASQPTEYARFLVAYSFGTKPGLTNPDMITNSFFTPSLLKQRIMMLHQKATTRWALGKYALVFPLAFSLLAMTTARNEITTVANQVLDEPKTISGHLLSSSDSQTIPVAQPPKHQQSNAAPNPQRTTGENQQKRAIPAETAKPATDSEEDTKTFRTTAYPSPSAFVITPGNQSDHAFKTDTTPRGRLIPTLNSPIRIRGRGPLGPLGGEPLYIVDSAAVSSARIQAIDQNEISQIEVLTGEGAANRYGEKGKYGVVIITTKKK</sequence>
<proteinExistence type="inferred from homology"/>
<comment type="similarity">
    <text evidence="1">Belongs to the TonB-dependent receptor family.</text>
</comment>
<dbReference type="PANTHER" id="PTHR34978:SF3">
    <property type="entry name" value="SLR0241 PROTEIN"/>
    <property type="match status" value="1"/>
</dbReference>
<dbReference type="RefSeq" id="WP_163954920.1">
    <property type="nucleotide sequence ID" value="NZ_JAAFZH010000020.1"/>
</dbReference>
<feature type="transmembrane region" description="Helical" evidence="3">
    <location>
        <begin position="36"/>
        <end position="55"/>
    </location>
</feature>
<keyword evidence="1" id="KW-0998">Cell outer membrane</keyword>
<dbReference type="InterPro" id="IPR052173">
    <property type="entry name" value="Beta-lactam_resp_regulator"/>
</dbReference>
<dbReference type="CDD" id="cd07341">
    <property type="entry name" value="M56_BlaR1_MecR1_like"/>
    <property type="match status" value="1"/>
</dbReference>
<feature type="transmembrane region" description="Helical" evidence="3">
    <location>
        <begin position="6"/>
        <end position="24"/>
    </location>
</feature>
<dbReference type="InterPro" id="IPR037066">
    <property type="entry name" value="Plug_dom_sf"/>
</dbReference>
<keyword evidence="3" id="KW-1133">Transmembrane helix</keyword>
<dbReference type="PROSITE" id="PS52016">
    <property type="entry name" value="TONB_DEPENDENT_REC_3"/>
    <property type="match status" value="1"/>
</dbReference>
<evidence type="ECO:0000313" key="4">
    <source>
        <dbReference type="EMBL" id="NDU98789.1"/>
    </source>
</evidence>
<dbReference type="SUPFAM" id="SSF56935">
    <property type="entry name" value="Porins"/>
    <property type="match status" value="1"/>
</dbReference>
<reference evidence="4 5" key="1">
    <citation type="submission" date="2020-02" db="EMBL/GenBank/DDBJ databases">
        <title>Draft genome sequence of two Spirosoma agri KCTC 52727 and Spirosoma terrae KCTC 52035.</title>
        <authorList>
            <person name="Rojas J."/>
            <person name="Ambika Manirajan B."/>
            <person name="Suarez C."/>
            <person name="Ratering S."/>
            <person name="Schnell S."/>
        </authorList>
    </citation>
    <scope>NUCLEOTIDE SEQUENCE [LARGE SCALE GENOMIC DNA]</scope>
    <source>
        <strain evidence="4 5">KCTC 52035</strain>
    </source>
</reference>